<dbReference type="Gene3D" id="3.10.105.10">
    <property type="entry name" value="Dipeptide-binding Protein, Domain 3"/>
    <property type="match status" value="1"/>
</dbReference>
<sequence>MNADIVKMDWGQLLDNYFAGTFQAQIEDILGLTRSDPSGLLNGFFSTKGGLSGTGAGSAEIDAMLDEAQTLTDQVERKAIYAKVLQQARADAYYAAVYQPVNNRAWVKGYEGLTPPASGLMNLREVWLAQ</sequence>
<dbReference type="EMBL" id="CAEZWW010000013">
    <property type="protein sequence ID" value="CAB4663565.1"/>
    <property type="molecule type" value="Genomic_DNA"/>
</dbReference>
<protein>
    <submittedName>
        <fullName evidence="1">Unannotated protein</fullName>
    </submittedName>
</protein>
<dbReference type="AlphaFoldDB" id="A0A6J6LSZ5"/>
<evidence type="ECO:0000313" key="1">
    <source>
        <dbReference type="EMBL" id="CAB4663565.1"/>
    </source>
</evidence>
<name>A0A6J6LSZ5_9ZZZZ</name>
<reference evidence="1" key="1">
    <citation type="submission" date="2020-05" db="EMBL/GenBank/DDBJ databases">
        <authorList>
            <person name="Chiriac C."/>
            <person name="Salcher M."/>
            <person name="Ghai R."/>
            <person name="Kavagutti S V."/>
        </authorList>
    </citation>
    <scope>NUCLEOTIDE SEQUENCE</scope>
</reference>
<accession>A0A6J6LSZ5</accession>
<organism evidence="1">
    <name type="scientific">freshwater metagenome</name>
    <dbReference type="NCBI Taxonomy" id="449393"/>
    <lineage>
        <taxon>unclassified sequences</taxon>
        <taxon>metagenomes</taxon>
        <taxon>ecological metagenomes</taxon>
    </lineage>
</organism>
<proteinExistence type="predicted"/>
<gene>
    <name evidence="1" type="ORF">UFOPK2310_00220</name>
</gene>
<dbReference type="SUPFAM" id="SSF53850">
    <property type="entry name" value="Periplasmic binding protein-like II"/>
    <property type="match status" value="1"/>
</dbReference>